<dbReference type="PANTHER" id="PTHR36985:SF1">
    <property type="entry name" value="TRANSLOCATION AND ASSEMBLY MODULE SUBUNIT TAMB"/>
    <property type="match status" value="1"/>
</dbReference>
<evidence type="ECO:0000313" key="7">
    <source>
        <dbReference type="EMBL" id="NBE07349.1"/>
    </source>
</evidence>
<sequence length="1174" mass="119957">MRWWPVLALICLPLSATAQEDDRGYLTAFLEDNLSGAGRAVTITGFEGALSSRATMERLTIADDSGIWLTLEGVTLDWSRSALLRGVVDVSELSAREIVLERIPETEPAAPSPEAGTFALPDLPVSISIGRLAAERIVLGEAVLGEALEARLEASAQLAGGEGRTELLLERSDDGPAGRLDLTAAFANATGQFELNLVAEEEAGGIAVAKLGIPGTPSARLAVQGAGPITDFVADVALTTDGEERLSGTVELIGAEDGSRGFDVDLAGDLAPLWMPDYAAFFGDSIVVQAAGARSAEGVLRLDRLRLDTQAMDLSGQATLSAGGLPLAFNLTGRIGLESGQPVLLPLSGEDETRVRSVTLDVAYDRAAGEGWTGDVVIDGLDRRGLRADRLALDGAGRIWQRDGRAHVGATLDFTARGLAPEDAALAQALGADLDGQVILSWQEGGPGLRLPRIVLEGADYGLSGRALVAGLETDLAISGTAEARVEDLARLSALVGRPLTGAAGLTVEGSASPLTGAFDGQVALTGQDVALAQAEVDRLLAGTSRIALDAARTATGTVLRDLTVTANGLRAQASGTVTSGQSDLRGTVDFADLSVLGGGYRGGFAGDVRFAGAADAGRVTVNGRGRNLAIGQAEADRLLRGETVLSGDLSIAGGQVVLNAARVENPQLRVVADGRAEGAARRINLEARLADLALLLPDFPGVLTVSGTAADDGQGYDLNLRGQGPGGIDARVTGRLRPDGSGGDLRIAGSAQAGLANAFLSGRLISGLVRFDLGLNGPLSAASLSGRVGLSGGRIADPGLAFALQDVAVNADLGGGRAQLSGGGALSSGGRIDLGGTVGLAAPFNADLRVGLQGAVLRDPQLYQTTANGAVTVRGPLTGGGTIGGQIDLAETEVQIPSTGLGGSADIPDLRHVNEPAEVRATRARAGLLGLETAGAGGGGARPFALDLLISAPSQIYIRGRGLDAELGGALRLGGTTAAVVPSGTFSLIRGRLDILGRRLDLSEATMTLAGNFTPVLAVAASNESDGITSFIRIDGPATEPVVSFRSSPELPEEEVLSRLLFGRGIETLSVLQAAQLANAVATLAGRGGVGIVGRLRQGFGLDDLDVQTGADGGATVRAGKYLSENVYTEVEVDDRGESQINLNLDVTDSVTVRGRTGSSGDTGIGVYFEKDY</sequence>
<feature type="chain" id="PRO_5046953850" evidence="5">
    <location>
        <begin position="19"/>
        <end position="1174"/>
    </location>
</feature>
<keyword evidence="2" id="KW-0812">Transmembrane</keyword>
<dbReference type="EMBL" id="JAAATW010000001">
    <property type="protein sequence ID" value="NBE07349.1"/>
    <property type="molecule type" value="Genomic_DNA"/>
</dbReference>
<reference evidence="8" key="1">
    <citation type="submission" date="2020-01" db="EMBL/GenBank/DDBJ databases">
        <title>Sphingomonas sp. strain CSW-10.</title>
        <authorList>
            <person name="Chen W.-M."/>
        </authorList>
    </citation>
    <scope>NUCLEOTIDE SEQUENCE [LARGE SCALE GENOMIC DNA]</scope>
    <source>
        <strain evidence="8">CCP-1</strain>
    </source>
</reference>
<evidence type="ECO:0000256" key="1">
    <source>
        <dbReference type="ARBA" id="ARBA00004167"/>
    </source>
</evidence>
<dbReference type="Proteomes" id="UP001517376">
    <property type="component" value="Unassembled WGS sequence"/>
</dbReference>
<dbReference type="RefSeq" id="WP_161766270.1">
    <property type="nucleotide sequence ID" value="NZ_JAAATW010000001.1"/>
</dbReference>
<dbReference type="InterPro" id="IPR007452">
    <property type="entry name" value="TamB_C"/>
</dbReference>
<dbReference type="PANTHER" id="PTHR36985">
    <property type="entry name" value="TRANSLOCATION AND ASSEMBLY MODULE SUBUNIT TAMB"/>
    <property type="match status" value="1"/>
</dbReference>
<evidence type="ECO:0000256" key="2">
    <source>
        <dbReference type="ARBA" id="ARBA00022692"/>
    </source>
</evidence>
<comment type="caution">
    <text evidence="7">The sequence shown here is derived from an EMBL/GenBank/DDBJ whole genome shotgun (WGS) entry which is preliminary data.</text>
</comment>
<keyword evidence="8" id="KW-1185">Reference proteome</keyword>
<evidence type="ECO:0000256" key="5">
    <source>
        <dbReference type="SAM" id="SignalP"/>
    </source>
</evidence>
<feature type="domain" description="Translocation and assembly module TamB C-terminal" evidence="6">
    <location>
        <begin position="827"/>
        <end position="1174"/>
    </location>
</feature>
<protein>
    <submittedName>
        <fullName evidence="7">Translocation and assembly module protein TamB</fullName>
    </submittedName>
</protein>
<gene>
    <name evidence="7" type="ORF">GU920_07370</name>
</gene>
<name>A0ABW9Y582_9RHOB</name>
<feature type="signal peptide" evidence="5">
    <location>
        <begin position="1"/>
        <end position="18"/>
    </location>
</feature>
<evidence type="ECO:0000256" key="4">
    <source>
        <dbReference type="ARBA" id="ARBA00023136"/>
    </source>
</evidence>
<comment type="subcellular location">
    <subcellularLocation>
        <location evidence="1">Membrane</location>
        <topology evidence="1">Single-pass membrane protein</topology>
    </subcellularLocation>
</comment>
<proteinExistence type="predicted"/>
<keyword evidence="4" id="KW-0472">Membrane</keyword>
<evidence type="ECO:0000259" key="6">
    <source>
        <dbReference type="Pfam" id="PF04357"/>
    </source>
</evidence>
<evidence type="ECO:0000256" key="3">
    <source>
        <dbReference type="ARBA" id="ARBA00022989"/>
    </source>
</evidence>
<evidence type="ECO:0000313" key="8">
    <source>
        <dbReference type="Proteomes" id="UP001517376"/>
    </source>
</evidence>
<dbReference type="Pfam" id="PF04357">
    <property type="entry name" value="TamB"/>
    <property type="match status" value="1"/>
</dbReference>
<keyword evidence="5" id="KW-0732">Signal</keyword>
<accession>A0ABW9Y582</accession>
<organism evidence="7 8">
    <name type="scientific">Paragemmobacter ruber</name>
    <dbReference type="NCBI Taxonomy" id="1985673"/>
    <lineage>
        <taxon>Bacteria</taxon>
        <taxon>Pseudomonadati</taxon>
        <taxon>Pseudomonadota</taxon>
        <taxon>Alphaproteobacteria</taxon>
        <taxon>Rhodobacterales</taxon>
        <taxon>Paracoccaceae</taxon>
        <taxon>Paragemmobacter</taxon>
    </lineage>
</organism>
<keyword evidence="3" id="KW-1133">Transmembrane helix</keyword>